<gene>
    <name evidence="8" type="ORF">MIM_c23070</name>
</gene>
<evidence type="ECO:0000256" key="4">
    <source>
        <dbReference type="ARBA" id="ARBA00022692"/>
    </source>
</evidence>
<dbReference type="SUPFAM" id="SSF103473">
    <property type="entry name" value="MFS general substrate transporter"/>
    <property type="match status" value="1"/>
</dbReference>
<reference evidence="8 9" key="1">
    <citation type="journal article" date="2014" name="Microbiology">
        <title>Unravelling the complete genome sequence of Advenella mimigardefordensis strain DPN7T and novel insights in the catabolism of the xenobiotic polythioester precursor 3,3'-dithiodipropionate.</title>
        <authorList>
            <person name="Wubbeler J.H."/>
            <person name="Hiessl S."/>
            <person name="Schuldes J."/>
            <person name="Thurmer A."/>
            <person name="Daniel R."/>
            <person name="Steinbuchel A."/>
        </authorList>
    </citation>
    <scope>NUCLEOTIDE SEQUENCE [LARGE SCALE GENOMIC DNA]</scope>
    <source>
        <strain evidence="9">DSM 17166 / LMG 22922 / DPN7</strain>
    </source>
</reference>
<accession>W0PCC6</accession>
<keyword evidence="2" id="KW-0813">Transport</keyword>
<keyword evidence="9" id="KW-1185">Reference proteome</keyword>
<dbReference type="InterPro" id="IPR036259">
    <property type="entry name" value="MFS_trans_sf"/>
</dbReference>
<organism evidence="8 9">
    <name type="scientific">Advenella mimigardefordensis (strain DSM 17166 / LMG 22922 / DPN7)</name>
    <dbReference type="NCBI Taxonomy" id="1247726"/>
    <lineage>
        <taxon>Bacteria</taxon>
        <taxon>Pseudomonadati</taxon>
        <taxon>Pseudomonadota</taxon>
        <taxon>Betaproteobacteria</taxon>
        <taxon>Burkholderiales</taxon>
        <taxon>Alcaligenaceae</taxon>
    </lineage>
</organism>
<dbReference type="eggNOG" id="COG2814">
    <property type="taxonomic scope" value="Bacteria"/>
</dbReference>
<evidence type="ECO:0000256" key="7">
    <source>
        <dbReference type="SAM" id="Phobius"/>
    </source>
</evidence>
<feature type="transmembrane region" description="Helical" evidence="7">
    <location>
        <begin position="417"/>
        <end position="434"/>
    </location>
</feature>
<dbReference type="EMBL" id="CP003915">
    <property type="protein sequence ID" value="AHG64381.1"/>
    <property type="molecule type" value="Genomic_DNA"/>
</dbReference>
<dbReference type="PANTHER" id="PTHR43266:SF2">
    <property type="entry name" value="MAJOR FACILITATOR SUPERFAMILY (MFS) PROFILE DOMAIN-CONTAINING PROTEIN"/>
    <property type="match status" value="1"/>
</dbReference>
<dbReference type="RefSeq" id="WP_025373023.1">
    <property type="nucleotide sequence ID" value="NZ_CP003915.1"/>
</dbReference>
<evidence type="ECO:0000313" key="8">
    <source>
        <dbReference type="EMBL" id="AHG64381.1"/>
    </source>
</evidence>
<dbReference type="GO" id="GO:0016746">
    <property type="term" value="F:acyltransferase activity"/>
    <property type="evidence" value="ECO:0007669"/>
    <property type="project" value="UniProtKB-KW"/>
</dbReference>
<keyword evidence="8" id="KW-0808">Transferase</keyword>
<dbReference type="GO" id="GO:0005886">
    <property type="term" value="C:plasma membrane"/>
    <property type="evidence" value="ECO:0007669"/>
    <property type="project" value="UniProtKB-SubCell"/>
</dbReference>
<keyword evidence="5 7" id="KW-1133">Transmembrane helix</keyword>
<keyword evidence="8" id="KW-0012">Acyltransferase</keyword>
<evidence type="ECO:0000256" key="6">
    <source>
        <dbReference type="ARBA" id="ARBA00023136"/>
    </source>
</evidence>
<name>W0PCC6_ADVMD</name>
<dbReference type="STRING" id="1247726.MIM_c23070"/>
<comment type="subcellular location">
    <subcellularLocation>
        <location evidence="1">Cell membrane</location>
        <topology evidence="1">Multi-pass membrane protein</topology>
    </subcellularLocation>
</comment>
<dbReference type="InterPro" id="IPR011701">
    <property type="entry name" value="MFS"/>
</dbReference>
<keyword evidence="4 7" id="KW-0812">Transmembrane</keyword>
<dbReference type="HOGENOM" id="CLU_029603_1_0_4"/>
<feature type="transmembrane region" description="Helical" evidence="7">
    <location>
        <begin position="349"/>
        <end position="375"/>
    </location>
</feature>
<sequence length="449" mass="48934">MTNPSPNDSAKDSTASDGGASHIMLQRRFAPYFWTQISGAANDNLFKFAVTIMLTYHVSVSWLPPEMAGVVINGMFIVPFLLLSAVSGQMSDKFEKARFMRWIKTVEIGIMALAAYGLVYQHVYILLLCVLLMGIHSTVFGPVKFAYLPQVFHGTALVSSNGWVEMGTFVAILLGNMAGGFMAGIEGSGYHYVAASCVVIAMIGRLCSGLIPPTSVASPELKLDWNPIAGTIENLKYAFHDLHVFKSILLISWMWFFGAVYLNIFPVFAKEILRGDEQVATLLLGVFSIGVGFGSVLCGWIGKKGLNVLKLVPVGAAGMTVFSVLLYFSTHNLNATHLLALHEFVSLPANWLLIAGLFLLSMSAGLYSVPLYVLIQQKTPKTHSARVIAANNIMNAIFLVASSLLTGLLIAFSTVPLIVLFLAIANAIFVFIVMRSDHSYITEMREPME</sequence>
<keyword evidence="3" id="KW-1003">Cell membrane</keyword>
<dbReference type="PANTHER" id="PTHR43266">
    <property type="entry name" value="MACROLIDE-EFFLUX PROTEIN"/>
    <property type="match status" value="1"/>
</dbReference>
<dbReference type="Proteomes" id="UP000019095">
    <property type="component" value="Chromosome"/>
</dbReference>
<keyword evidence="6 7" id="KW-0472">Membrane</keyword>
<dbReference type="CDD" id="cd06173">
    <property type="entry name" value="MFS_MefA_like"/>
    <property type="match status" value="1"/>
</dbReference>
<evidence type="ECO:0000256" key="5">
    <source>
        <dbReference type="ARBA" id="ARBA00022989"/>
    </source>
</evidence>
<dbReference type="GO" id="GO:0022857">
    <property type="term" value="F:transmembrane transporter activity"/>
    <property type="evidence" value="ECO:0007669"/>
    <property type="project" value="InterPro"/>
</dbReference>
<feature type="transmembrane region" description="Helical" evidence="7">
    <location>
        <begin position="308"/>
        <end position="329"/>
    </location>
</feature>
<protein>
    <submittedName>
        <fullName evidence="8">Putative acyltransferase</fullName>
    </submittedName>
</protein>
<evidence type="ECO:0000256" key="2">
    <source>
        <dbReference type="ARBA" id="ARBA00022448"/>
    </source>
</evidence>
<dbReference type="KEGG" id="amim:MIM_c23070"/>
<feature type="transmembrane region" description="Helical" evidence="7">
    <location>
        <begin position="163"/>
        <end position="183"/>
    </location>
</feature>
<evidence type="ECO:0000256" key="3">
    <source>
        <dbReference type="ARBA" id="ARBA00022475"/>
    </source>
</evidence>
<evidence type="ECO:0000313" key="9">
    <source>
        <dbReference type="Proteomes" id="UP000019095"/>
    </source>
</evidence>
<feature type="transmembrane region" description="Helical" evidence="7">
    <location>
        <begin position="387"/>
        <end position="411"/>
    </location>
</feature>
<evidence type="ECO:0000256" key="1">
    <source>
        <dbReference type="ARBA" id="ARBA00004651"/>
    </source>
</evidence>
<dbReference type="PATRIC" id="fig|1247726.3.peg.2534"/>
<feature type="transmembrane region" description="Helical" evidence="7">
    <location>
        <begin position="67"/>
        <end position="87"/>
    </location>
</feature>
<feature type="transmembrane region" description="Helical" evidence="7">
    <location>
        <begin position="280"/>
        <end position="301"/>
    </location>
</feature>
<dbReference type="AlphaFoldDB" id="W0PCC6"/>
<feature type="transmembrane region" description="Helical" evidence="7">
    <location>
        <begin position="248"/>
        <end position="268"/>
    </location>
</feature>
<dbReference type="Pfam" id="PF07690">
    <property type="entry name" value="MFS_1"/>
    <property type="match status" value="1"/>
</dbReference>
<dbReference type="Gene3D" id="1.20.1250.20">
    <property type="entry name" value="MFS general substrate transporter like domains"/>
    <property type="match status" value="1"/>
</dbReference>
<proteinExistence type="predicted"/>
<dbReference type="OrthoDB" id="9803968at2"/>